<dbReference type="EMBL" id="JAKREW010000018">
    <property type="protein sequence ID" value="MCG7506842.1"/>
    <property type="molecule type" value="Genomic_DNA"/>
</dbReference>
<evidence type="ECO:0000259" key="4">
    <source>
        <dbReference type="PROSITE" id="PS50222"/>
    </source>
</evidence>
<dbReference type="PROSITE" id="PS00018">
    <property type="entry name" value="EF_HAND_1"/>
    <property type="match status" value="1"/>
</dbReference>
<keyword evidence="2" id="KW-0677">Repeat</keyword>
<evidence type="ECO:0000313" key="6">
    <source>
        <dbReference type="Proteomes" id="UP001201701"/>
    </source>
</evidence>
<dbReference type="PANTHER" id="PTHR10827">
    <property type="entry name" value="RETICULOCALBIN"/>
    <property type="match status" value="1"/>
</dbReference>
<dbReference type="Pfam" id="PF13202">
    <property type="entry name" value="EF-hand_5"/>
    <property type="match status" value="3"/>
</dbReference>
<feature type="chain" id="PRO_5045877301" evidence="3">
    <location>
        <begin position="24"/>
        <end position="141"/>
    </location>
</feature>
<keyword evidence="1" id="KW-0479">Metal-binding</keyword>
<dbReference type="InterPro" id="IPR002048">
    <property type="entry name" value="EF_hand_dom"/>
</dbReference>
<evidence type="ECO:0000256" key="1">
    <source>
        <dbReference type="ARBA" id="ARBA00022723"/>
    </source>
</evidence>
<evidence type="ECO:0000256" key="3">
    <source>
        <dbReference type="SAM" id="SignalP"/>
    </source>
</evidence>
<reference evidence="5 6" key="1">
    <citation type="submission" date="2022-02" db="EMBL/GenBank/DDBJ databases">
        <title>Draft genome sequence of Mezorhizobium retamae strain IRAMC:0171 isolated from Retama raetam nodules.</title>
        <authorList>
            <person name="Bengaied R."/>
            <person name="Sbissi I."/>
            <person name="Huber K."/>
            <person name="Ghodbane F."/>
            <person name="Nouioui I."/>
            <person name="Tarhouni M."/>
            <person name="Gtari M."/>
        </authorList>
    </citation>
    <scope>NUCLEOTIDE SEQUENCE [LARGE SCALE GENOMIC DNA]</scope>
    <source>
        <strain evidence="5 6">IRAMC:0171</strain>
    </source>
</reference>
<dbReference type="InterPro" id="IPR011992">
    <property type="entry name" value="EF-hand-dom_pair"/>
</dbReference>
<organism evidence="5 6">
    <name type="scientific">Mesorhizobium retamae</name>
    <dbReference type="NCBI Taxonomy" id="2912854"/>
    <lineage>
        <taxon>Bacteria</taxon>
        <taxon>Pseudomonadati</taxon>
        <taxon>Pseudomonadota</taxon>
        <taxon>Alphaproteobacteria</taxon>
        <taxon>Hyphomicrobiales</taxon>
        <taxon>Phyllobacteriaceae</taxon>
        <taxon>Mesorhizobium</taxon>
    </lineage>
</organism>
<accession>A0ABS9QHA7</accession>
<feature type="domain" description="EF-hand" evidence="4">
    <location>
        <begin position="105"/>
        <end position="141"/>
    </location>
</feature>
<dbReference type="Proteomes" id="UP001201701">
    <property type="component" value="Unassembled WGS sequence"/>
</dbReference>
<dbReference type="Gene3D" id="1.10.238.10">
    <property type="entry name" value="EF-hand"/>
    <property type="match status" value="1"/>
</dbReference>
<comment type="caution">
    <text evidence="5">The sequence shown here is derived from an EMBL/GenBank/DDBJ whole genome shotgun (WGS) entry which is preliminary data.</text>
</comment>
<evidence type="ECO:0000313" key="5">
    <source>
        <dbReference type="EMBL" id="MCG7506842.1"/>
    </source>
</evidence>
<dbReference type="PANTHER" id="PTHR10827:SF98">
    <property type="entry name" value="45 KDA CALCIUM-BINDING PROTEIN"/>
    <property type="match status" value="1"/>
</dbReference>
<name>A0ABS9QHA7_9HYPH</name>
<evidence type="ECO:0000256" key="2">
    <source>
        <dbReference type="ARBA" id="ARBA00022737"/>
    </source>
</evidence>
<sequence>MKQASLAAALAAALALPALPVQAQTASPVLQRLDANNDSAVSRDEILAARAKLFARLDANSDGVVDEHETERLRDAIMDRATAMQARLANQMRRLDTSGDGKVSQDEFRARALFFDLADRDGDGTLSAAEFLAIRSIVFNR</sequence>
<dbReference type="InterPro" id="IPR018247">
    <property type="entry name" value="EF_Hand_1_Ca_BS"/>
</dbReference>
<gene>
    <name evidence="5" type="ORF">L4923_17590</name>
</gene>
<keyword evidence="6" id="KW-1185">Reference proteome</keyword>
<proteinExistence type="predicted"/>
<protein>
    <submittedName>
        <fullName evidence="5">EF-hand domain-containing protein</fullName>
    </submittedName>
</protein>
<dbReference type="SUPFAM" id="SSF47473">
    <property type="entry name" value="EF-hand"/>
    <property type="match status" value="1"/>
</dbReference>
<keyword evidence="3" id="KW-0732">Signal</keyword>
<dbReference type="RefSeq" id="WP_239367412.1">
    <property type="nucleotide sequence ID" value="NZ_JAKREW010000018.1"/>
</dbReference>
<feature type="signal peptide" evidence="3">
    <location>
        <begin position="1"/>
        <end position="23"/>
    </location>
</feature>
<dbReference type="PROSITE" id="PS50222">
    <property type="entry name" value="EF_HAND_2"/>
    <property type="match status" value="1"/>
</dbReference>